<dbReference type="GeneID" id="7449807"/>
<dbReference type="GO" id="GO:0009535">
    <property type="term" value="C:chloroplast thylakoid membrane"/>
    <property type="evidence" value="ECO:0000318"/>
    <property type="project" value="GO_Central"/>
</dbReference>
<evidence type="ECO:0008006" key="4">
    <source>
        <dbReference type="Google" id="ProtNLM"/>
    </source>
</evidence>
<dbReference type="KEGG" id="tps:THAPSDRAFT_7626"/>
<reference evidence="2 3" key="2">
    <citation type="journal article" date="2008" name="Nature">
        <title>The Phaeodactylum genome reveals the evolutionary history of diatom genomes.</title>
        <authorList>
            <person name="Bowler C."/>
            <person name="Allen A.E."/>
            <person name="Badger J.H."/>
            <person name="Grimwood J."/>
            <person name="Jabbari K."/>
            <person name="Kuo A."/>
            <person name="Maheswari U."/>
            <person name="Martens C."/>
            <person name="Maumus F."/>
            <person name="Otillar R.P."/>
            <person name="Rayko E."/>
            <person name="Salamov A."/>
            <person name="Vandepoele K."/>
            <person name="Beszteri B."/>
            <person name="Gruber A."/>
            <person name="Heijde M."/>
            <person name="Katinka M."/>
            <person name="Mock T."/>
            <person name="Valentin K."/>
            <person name="Verret F."/>
            <person name="Berges J.A."/>
            <person name="Brownlee C."/>
            <person name="Cadoret J.P."/>
            <person name="Chiovitti A."/>
            <person name="Choi C.J."/>
            <person name="Coesel S."/>
            <person name="De Martino A."/>
            <person name="Detter J.C."/>
            <person name="Durkin C."/>
            <person name="Falciatore A."/>
            <person name="Fournet J."/>
            <person name="Haruta M."/>
            <person name="Huysman M.J."/>
            <person name="Jenkins B.D."/>
            <person name="Jiroutova K."/>
            <person name="Jorgensen R.E."/>
            <person name="Joubert Y."/>
            <person name="Kaplan A."/>
            <person name="Kroger N."/>
            <person name="Kroth P.G."/>
            <person name="La Roche J."/>
            <person name="Lindquist E."/>
            <person name="Lommer M."/>
            <person name="Martin-Jezequel V."/>
            <person name="Lopez P.J."/>
            <person name="Lucas S."/>
            <person name="Mangogna M."/>
            <person name="McGinnis K."/>
            <person name="Medlin L.K."/>
            <person name="Montsant A."/>
            <person name="Oudot-Le Secq M.P."/>
            <person name="Napoli C."/>
            <person name="Obornik M."/>
            <person name="Parker M.S."/>
            <person name="Petit J.L."/>
            <person name="Porcel B.M."/>
            <person name="Poulsen N."/>
            <person name="Robison M."/>
            <person name="Rychlewski L."/>
            <person name="Rynearson T.A."/>
            <person name="Schmutz J."/>
            <person name="Shapiro H."/>
            <person name="Siaut M."/>
            <person name="Stanley M."/>
            <person name="Sussman M.R."/>
            <person name="Taylor A.R."/>
            <person name="Vardi A."/>
            <person name="von Dassow P."/>
            <person name="Vyverman W."/>
            <person name="Willis A."/>
            <person name="Wyrwicz L.S."/>
            <person name="Rokhsar D.S."/>
            <person name="Weissenbach J."/>
            <person name="Armbrust E.V."/>
            <person name="Green B.R."/>
            <person name="Van de Peer Y."/>
            <person name="Grigoriev I.V."/>
        </authorList>
    </citation>
    <scope>NUCLEOTIDE SEQUENCE [LARGE SCALE GENOMIC DNA]</scope>
    <source>
        <strain evidence="2 3">CCMP1335</strain>
    </source>
</reference>
<name>B8C722_THAPS</name>
<dbReference type="AlphaFoldDB" id="B8C722"/>
<reference evidence="2 3" key="1">
    <citation type="journal article" date="2004" name="Science">
        <title>The genome of the diatom Thalassiosira pseudonana: ecology, evolution, and metabolism.</title>
        <authorList>
            <person name="Armbrust E.V."/>
            <person name="Berges J.A."/>
            <person name="Bowler C."/>
            <person name="Green B.R."/>
            <person name="Martinez D."/>
            <person name="Putnam N.H."/>
            <person name="Zhou S."/>
            <person name="Allen A.E."/>
            <person name="Apt K.E."/>
            <person name="Bechner M."/>
            <person name="Brzezinski M.A."/>
            <person name="Chaal B.K."/>
            <person name="Chiovitti A."/>
            <person name="Davis A.K."/>
            <person name="Demarest M.S."/>
            <person name="Detter J.C."/>
            <person name="Glavina T."/>
            <person name="Goodstein D."/>
            <person name="Hadi M.Z."/>
            <person name="Hellsten U."/>
            <person name="Hildebrand M."/>
            <person name="Jenkins B.D."/>
            <person name="Jurka J."/>
            <person name="Kapitonov V.V."/>
            <person name="Kroger N."/>
            <person name="Lau W.W."/>
            <person name="Lane T.W."/>
            <person name="Larimer F.W."/>
            <person name="Lippmeier J.C."/>
            <person name="Lucas S."/>
            <person name="Medina M."/>
            <person name="Montsant A."/>
            <person name="Obornik M."/>
            <person name="Parker M.S."/>
            <person name="Palenik B."/>
            <person name="Pazour G.J."/>
            <person name="Richardson P.M."/>
            <person name="Rynearson T.A."/>
            <person name="Saito M.A."/>
            <person name="Schwartz D.C."/>
            <person name="Thamatrakoln K."/>
            <person name="Valentin K."/>
            <person name="Vardi A."/>
            <person name="Wilkerson F.P."/>
            <person name="Rokhsar D.S."/>
        </authorList>
    </citation>
    <scope>NUCLEOTIDE SEQUENCE [LARGE SCALE GENOMIC DNA]</scope>
    <source>
        <strain evidence="2 3">CCMP1335</strain>
    </source>
</reference>
<evidence type="ECO:0000313" key="2">
    <source>
        <dbReference type="EMBL" id="EED90905.1"/>
    </source>
</evidence>
<dbReference type="PaxDb" id="35128-Thaps7626"/>
<feature type="region of interest" description="Disordered" evidence="1">
    <location>
        <begin position="1"/>
        <end position="20"/>
    </location>
</feature>
<feature type="region of interest" description="Disordered" evidence="1">
    <location>
        <begin position="78"/>
        <end position="130"/>
    </location>
</feature>
<dbReference type="RefSeq" id="XP_002292054.1">
    <property type="nucleotide sequence ID" value="XM_002292018.1"/>
</dbReference>
<keyword evidence="3" id="KW-1185">Reference proteome</keyword>
<organism evidence="2 3">
    <name type="scientific">Thalassiosira pseudonana</name>
    <name type="common">Marine diatom</name>
    <name type="synonym">Cyclotella nana</name>
    <dbReference type="NCBI Taxonomy" id="35128"/>
    <lineage>
        <taxon>Eukaryota</taxon>
        <taxon>Sar</taxon>
        <taxon>Stramenopiles</taxon>
        <taxon>Ochrophyta</taxon>
        <taxon>Bacillariophyta</taxon>
        <taxon>Coscinodiscophyceae</taxon>
        <taxon>Thalassiosirophycidae</taxon>
        <taxon>Thalassiosirales</taxon>
        <taxon>Thalassiosiraceae</taxon>
        <taxon>Thalassiosira</taxon>
    </lineage>
</organism>
<feature type="compositionally biased region" description="Low complexity" evidence="1">
    <location>
        <begin position="293"/>
        <end position="306"/>
    </location>
</feature>
<dbReference type="EMBL" id="CM000644">
    <property type="protein sequence ID" value="EED90905.1"/>
    <property type="molecule type" value="Genomic_DNA"/>
</dbReference>
<feature type="compositionally biased region" description="Basic residues" evidence="1">
    <location>
        <begin position="1"/>
        <end position="11"/>
    </location>
</feature>
<feature type="region of interest" description="Disordered" evidence="1">
    <location>
        <begin position="293"/>
        <end position="319"/>
    </location>
</feature>
<dbReference type="HOGENOM" id="CLU_431837_0_0_1"/>
<accession>B8C722</accession>
<protein>
    <recommendedName>
        <fullName evidence="4">Plastid lipid-associated protein/fibrillin conserved domain-containing protein</fullName>
    </recommendedName>
</protein>
<sequence length="634" mass="69715">MVVSRTNHRHSNNGSRRPTRVRAEAYASALFYGECSVEGISPDGAKVAEDNVREKLSKWWLPGDDKDHPSLQLRRMDGEGAAKEGEDDVESCGPSQILSTDDVSHAPSLHDDDGNNISESMGEEEEIQIDQDESSLPLFARDDDLAANFANSNSHNIQVTSSHVDTDDDAVSTNSSLLPSWLSSCSHGSMYNQPATPINPTIESDVKYIEEGKIFKQSIGSSEEMLRSYSMNMNQFMSKVKQSNNSTDFQSGRLPIPTQVVTSESEADDSGWYSCGASCDEASSFVTTKLSMPCSSSATSTSRINSKLPAKRSRSIVESDSNSSLLDQTYLEAQLDAAKSDLVASLNEDEGTESASFKDALASLEKMYRAKMKSEPTTKKRKASVSSQTTTKNVNLDGTWLMISPPAYPACLGTNANGEKMFTLGRMAFDMYQPSNLVCSIQSQYNTIKSVEKKEELPLYVPKRLRKEVDDEIDGDSSGRLKTHNIIASFTIEKQNVQSNVGNIKLRGILTNYGYALPDPSKRNRSSIWFTAGTIEPADGDEESLKEWKQIFGSQKVSSLEGISNKARYIASKILLGAVSEPMDESGTVGFYLKRPIGGHGYAYCDVVYMDDDIRVMRGHSGSVYVFKRVEINE</sequence>
<dbReference type="Proteomes" id="UP000001449">
    <property type="component" value="Chromosome 8"/>
</dbReference>
<dbReference type="InParanoid" id="B8C722"/>
<feature type="region of interest" description="Disordered" evidence="1">
    <location>
        <begin position="371"/>
        <end position="390"/>
    </location>
</feature>
<proteinExistence type="predicted"/>
<feature type="compositionally biased region" description="Acidic residues" evidence="1">
    <location>
        <begin position="121"/>
        <end position="130"/>
    </location>
</feature>
<feature type="compositionally biased region" description="Basic and acidic residues" evidence="1">
    <location>
        <begin position="102"/>
        <end position="113"/>
    </location>
</feature>
<evidence type="ECO:0000313" key="3">
    <source>
        <dbReference type="Proteomes" id="UP000001449"/>
    </source>
</evidence>
<evidence type="ECO:0000256" key="1">
    <source>
        <dbReference type="SAM" id="MobiDB-lite"/>
    </source>
</evidence>
<gene>
    <name evidence="2" type="ORF">THAPSDRAFT_7626</name>
</gene>